<dbReference type="InterPro" id="IPR025292">
    <property type="entry name" value="T3SS_LEE_assoc"/>
</dbReference>
<evidence type="ECO:0008006" key="7">
    <source>
        <dbReference type="Google" id="ProtNLM"/>
    </source>
</evidence>
<keyword evidence="4" id="KW-1185">Reference proteome</keyword>
<evidence type="ECO:0000313" key="5">
    <source>
        <dbReference type="Proteomes" id="UP000048841"/>
    </source>
</evidence>
<proteinExistence type="predicted"/>
<dbReference type="Proteomes" id="UP000041601">
    <property type="component" value="Unassembled WGS sequence"/>
</dbReference>
<dbReference type="RefSeq" id="WP_005156639.1">
    <property type="nucleotide sequence ID" value="NZ_CGBC01000001.1"/>
</dbReference>
<evidence type="ECO:0000313" key="2">
    <source>
        <dbReference type="EMBL" id="CND26093.1"/>
    </source>
</evidence>
<reference evidence="3 6" key="3">
    <citation type="submission" date="2021-01" db="EMBL/GenBank/DDBJ databases">
        <title>FDA dAtabase for Regulatory Grade micrObial Sequences (FDA-ARGOS): Supporting development and validation of Infectious Disease Dx tests.</title>
        <authorList>
            <person name="Blissenbach B."/>
            <person name="Krut O."/>
            <person name="Tallon L."/>
            <person name="Sadzewicz L."/>
            <person name="Zhao X."/>
            <person name="Boylan J."/>
            <person name="Ott S."/>
            <person name="Bowen H."/>
            <person name="Vavikolanu K."/>
            <person name="Mehta A."/>
            <person name="Aluvathingal J."/>
            <person name="Nadendla S."/>
            <person name="Yan Y."/>
            <person name="Sichtig H."/>
        </authorList>
    </citation>
    <scope>NUCLEOTIDE SEQUENCE [LARGE SCALE GENOMIC DNA]</scope>
    <source>
        <strain evidence="3 6">FDAARGOS_1082</strain>
    </source>
</reference>
<dbReference type="PATRIC" id="fig|630.129.peg.3941"/>
<organism evidence="1 5">
    <name type="scientific">Yersinia enterocolitica</name>
    <dbReference type="NCBI Taxonomy" id="630"/>
    <lineage>
        <taxon>Bacteria</taxon>
        <taxon>Pseudomonadati</taxon>
        <taxon>Pseudomonadota</taxon>
        <taxon>Gammaproteobacteria</taxon>
        <taxon>Enterobacterales</taxon>
        <taxon>Yersiniaceae</taxon>
        <taxon>Yersinia</taxon>
    </lineage>
</organism>
<dbReference type="GeneID" id="31411483"/>
<reference evidence="1 5" key="2">
    <citation type="submission" date="2015-03" db="EMBL/GenBank/DDBJ databases">
        <authorList>
            <person name="Murphy D."/>
        </authorList>
    </citation>
    <scope>NUCLEOTIDE SEQUENCE [LARGE SCALE GENOMIC DNA]</scope>
    <source>
        <strain evidence="1 5">IP26249</strain>
    </source>
</reference>
<evidence type="ECO:0000313" key="1">
    <source>
        <dbReference type="EMBL" id="CFQ64654.1"/>
    </source>
</evidence>
<dbReference type="EMBL" id="CPXJ01000007">
    <property type="protein sequence ID" value="CND26093.1"/>
    <property type="molecule type" value="Genomic_DNA"/>
</dbReference>
<evidence type="ECO:0000313" key="3">
    <source>
        <dbReference type="EMBL" id="QQU48346.1"/>
    </source>
</evidence>
<dbReference type="Proteomes" id="UP000048841">
    <property type="component" value="Unassembled WGS sequence"/>
</dbReference>
<dbReference type="EMBL" id="CP068146">
    <property type="protein sequence ID" value="QQU48346.1"/>
    <property type="molecule type" value="Genomic_DNA"/>
</dbReference>
<dbReference type="EMBL" id="CGBR01000015">
    <property type="protein sequence ID" value="CFQ64654.1"/>
    <property type="molecule type" value="Genomic_DNA"/>
</dbReference>
<dbReference type="AlphaFoldDB" id="A0A0E1NEW4"/>
<name>A0A0E1NEW4_YEREN</name>
<protein>
    <recommendedName>
        <fullName evidence="7">Type III secretion apparatus protein OrgA/MxiK</fullName>
    </recommendedName>
</protein>
<reference evidence="2 4" key="1">
    <citation type="submission" date="2015-03" db="EMBL/GenBank/DDBJ databases">
        <authorList>
            <consortium name="Pathogen Informatics"/>
            <person name="Murphy D."/>
        </authorList>
    </citation>
    <scope>NUCLEOTIDE SEQUENCE [LARGE SCALE GENOMIC DNA]</scope>
    <source>
        <strain evidence="2 4">IP05342</strain>
    </source>
</reference>
<evidence type="ECO:0000313" key="4">
    <source>
        <dbReference type="Proteomes" id="UP000041601"/>
    </source>
</evidence>
<dbReference type="Proteomes" id="UP000595309">
    <property type="component" value="Chromosome"/>
</dbReference>
<dbReference type="OMA" id="YLRIAHY"/>
<evidence type="ECO:0000313" key="6">
    <source>
        <dbReference type="Proteomes" id="UP000595309"/>
    </source>
</evidence>
<dbReference type="Pfam" id="PF13327">
    <property type="entry name" value="T3SS_LEE_assoc"/>
    <property type="match status" value="1"/>
</dbReference>
<dbReference type="KEGG" id="yet:CH48_1289"/>
<sequence>MILPLTADIRYLHQLAWRPAQFAHPLWLAAAGMNTASYHYGRSVVMDRALNTRLNRLRHFPQQPLPAVLSQQQQYQIVKPERLSARCLALGLVYLQCDDYLRLRRYRQQLSPLLSESDIQQLMGMGYRGHLPARLSPAQLLTTALRLGQSLAHHVRCNCVVWRALCISLPPLPRSLSLSKALSLSVDGWLIRLERLL</sequence>
<gene>
    <name evidence="1" type="ORF">ERS137941_02411</name>
    <name evidence="2" type="ORF">ERS137959_00718</name>
    <name evidence="3" type="ORF">I6I39_06400</name>
</gene>
<accession>A0A0E1NEW4</accession>